<evidence type="ECO:0000259" key="6">
    <source>
        <dbReference type="Pfam" id="PF07732"/>
    </source>
</evidence>
<reference evidence="7 8" key="1">
    <citation type="journal article" date="2019" name="Int. J. Syst. Evol. Microbiol.">
        <title>The Global Catalogue of Microorganisms (GCM) 10K type strain sequencing project: providing services to taxonomists for standard genome sequencing and annotation.</title>
        <authorList>
            <consortium name="The Broad Institute Genomics Platform"/>
            <consortium name="The Broad Institute Genome Sequencing Center for Infectious Disease"/>
            <person name="Wu L."/>
            <person name="Ma J."/>
        </authorList>
    </citation>
    <scope>NUCLEOTIDE SEQUENCE [LARGE SCALE GENOMIC DNA]</scope>
    <source>
        <strain evidence="7 8">JCM 16009</strain>
    </source>
</reference>
<feature type="domain" description="Plastocyanin-like" evidence="5">
    <location>
        <begin position="449"/>
        <end position="555"/>
    </location>
</feature>
<gene>
    <name evidence="7" type="ORF">GCM10009836_65940</name>
</gene>
<dbReference type="InterPro" id="IPR045087">
    <property type="entry name" value="Cu-oxidase_fam"/>
</dbReference>
<accession>A0ABN2NQA0</accession>
<comment type="similarity">
    <text evidence="1">Belongs to the multicopper oxidase family.</text>
</comment>
<evidence type="ECO:0000256" key="4">
    <source>
        <dbReference type="SAM" id="MobiDB-lite"/>
    </source>
</evidence>
<dbReference type="RefSeq" id="WP_344426309.1">
    <property type="nucleotide sequence ID" value="NZ_BAAAQK010000028.1"/>
</dbReference>
<name>A0ABN2NQA0_9PSEU</name>
<dbReference type="Proteomes" id="UP001500449">
    <property type="component" value="Unassembled WGS sequence"/>
</dbReference>
<feature type="region of interest" description="Disordered" evidence="4">
    <location>
        <begin position="55"/>
        <end position="81"/>
    </location>
</feature>
<protein>
    <submittedName>
        <fullName evidence="7">Multicopper oxidase family protein</fullName>
    </submittedName>
</protein>
<dbReference type="PROSITE" id="PS00080">
    <property type="entry name" value="MULTICOPPER_OXIDASE2"/>
    <property type="match status" value="1"/>
</dbReference>
<sequence length="557" mass="60000">MTRRSASRAVAPRESGRGPARVALSRRGFLGALGAVGVGSVALAGCGVFGIDTPPGQTGDTLPSTRPLPEPYTVPLPRPAVARPTGTLDGADLYEVTQRAADVEILPGARTTIWGYDGTFPGPTFETRRGRPVVVRHTNALPVPTVAHLHGGHTAPEHDGWPLDLLVPAGQAAPHQHMPGDLALGTRDHRYPLDQRAALLWYHDHRMDFTGPAVYRGLAGLFVVRDDEEDALPLPRGDREIPLLIVDRSFDADGQFAYPSLDRTLTRVPGVQSEWMEGVLGDQILVNGAPAPFVEVDAARHRLRILNASNARRLSLSLQVPGAPDLPITQIGSDGGLLAAPVELSRVDLAPGERLDVVVDLGRVPVGTAVTMVNALSSTSAPMVGSASSTSAPMVGSASSTSAREVLQFRVVRAARDDSAVPARLSTIEPLVPGPVRREFVFRRGQAGDHSGWTINDRTFDPDVSQADVPLGRTETWRFRSDVHHPVHLHLDHFQVLSRDGRGPGPFDAGWKDTVDVRPGEIVDVAVRFTGYRGRYVLHCHNLEHEDMAMMATIRTV</sequence>
<evidence type="ECO:0000313" key="7">
    <source>
        <dbReference type="EMBL" id="GAA1875445.1"/>
    </source>
</evidence>
<keyword evidence="3" id="KW-0560">Oxidoreductase</keyword>
<dbReference type="SUPFAM" id="SSF49503">
    <property type="entry name" value="Cupredoxins"/>
    <property type="match status" value="3"/>
</dbReference>
<evidence type="ECO:0000256" key="3">
    <source>
        <dbReference type="ARBA" id="ARBA00023002"/>
    </source>
</evidence>
<comment type="caution">
    <text evidence="7">The sequence shown here is derived from an EMBL/GenBank/DDBJ whole genome shotgun (WGS) entry which is preliminary data.</text>
</comment>
<proteinExistence type="inferred from homology"/>
<keyword evidence="2" id="KW-0479">Metal-binding</keyword>
<dbReference type="InterPro" id="IPR011707">
    <property type="entry name" value="Cu-oxidase-like_N"/>
</dbReference>
<dbReference type="PANTHER" id="PTHR48267:SF1">
    <property type="entry name" value="BILIRUBIN OXIDASE"/>
    <property type="match status" value="1"/>
</dbReference>
<evidence type="ECO:0000313" key="8">
    <source>
        <dbReference type="Proteomes" id="UP001500449"/>
    </source>
</evidence>
<evidence type="ECO:0000256" key="1">
    <source>
        <dbReference type="ARBA" id="ARBA00010609"/>
    </source>
</evidence>
<dbReference type="InterPro" id="IPR011706">
    <property type="entry name" value="Cu-oxidase_C"/>
</dbReference>
<dbReference type="InterPro" id="IPR008972">
    <property type="entry name" value="Cupredoxin"/>
</dbReference>
<dbReference type="PANTHER" id="PTHR48267">
    <property type="entry name" value="CUPREDOXIN SUPERFAMILY PROTEIN"/>
    <property type="match status" value="1"/>
</dbReference>
<organism evidence="7 8">
    <name type="scientific">Pseudonocardia ailaonensis</name>
    <dbReference type="NCBI Taxonomy" id="367279"/>
    <lineage>
        <taxon>Bacteria</taxon>
        <taxon>Bacillati</taxon>
        <taxon>Actinomycetota</taxon>
        <taxon>Actinomycetes</taxon>
        <taxon>Pseudonocardiales</taxon>
        <taxon>Pseudonocardiaceae</taxon>
        <taxon>Pseudonocardia</taxon>
    </lineage>
</organism>
<dbReference type="InterPro" id="IPR002355">
    <property type="entry name" value="Cu_oxidase_Cu_BS"/>
</dbReference>
<dbReference type="Pfam" id="PF07731">
    <property type="entry name" value="Cu-oxidase_2"/>
    <property type="match status" value="1"/>
</dbReference>
<dbReference type="Gene3D" id="2.60.40.420">
    <property type="entry name" value="Cupredoxins - blue copper proteins"/>
    <property type="match status" value="3"/>
</dbReference>
<dbReference type="EMBL" id="BAAAQK010000028">
    <property type="protein sequence ID" value="GAA1875445.1"/>
    <property type="molecule type" value="Genomic_DNA"/>
</dbReference>
<evidence type="ECO:0000256" key="2">
    <source>
        <dbReference type="ARBA" id="ARBA00022723"/>
    </source>
</evidence>
<feature type="compositionally biased region" description="Pro residues" evidence="4">
    <location>
        <begin position="66"/>
        <end position="78"/>
    </location>
</feature>
<feature type="domain" description="Plastocyanin-like" evidence="6">
    <location>
        <begin position="102"/>
        <end position="228"/>
    </location>
</feature>
<feature type="compositionally biased region" description="Polar residues" evidence="4">
    <location>
        <begin position="55"/>
        <end position="64"/>
    </location>
</feature>
<keyword evidence="8" id="KW-1185">Reference proteome</keyword>
<evidence type="ECO:0000259" key="5">
    <source>
        <dbReference type="Pfam" id="PF07731"/>
    </source>
</evidence>
<dbReference type="Pfam" id="PF07732">
    <property type="entry name" value="Cu-oxidase_3"/>
    <property type="match status" value="1"/>
</dbReference>